<evidence type="ECO:0000256" key="4">
    <source>
        <dbReference type="ARBA" id="ARBA00023136"/>
    </source>
</evidence>
<dbReference type="Proteomes" id="UP000317257">
    <property type="component" value="Unassembled WGS sequence"/>
</dbReference>
<accession>A0A5C6GGG3</accession>
<keyword evidence="2 6" id="KW-0812">Transmembrane</keyword>
<evidence type="ECO:0000256" key="3">
    <source>
        <dbReference type="ARBA" id="ARBA00022989"/>
    </source>
</evidence>
<comment type="subcellular location">
    <subcellularLocation>
        <location evidence="1">Membrane</location>
        <topology evidence="1">Multi-pass membrane protein</topology>
    </subcellularLocation>
</comment>
<proteinExistence type="predicted"/>
<dbReference type="InterPro" id="IPR045863">
    <property type="entry name" value="CorA_TM1_TM2"/>
</dbReference>
<gene>
    <name evidence="7" type="ORF">ED733_006785</name>
</gene>
<evidence type="ECO:0000256" key="5">
    <source>
        <dbReference type="SAM" id="MobiDB-lite"/>
    </source>
</evidence>
<dbReference type="GO" id="GO:0016020">
    <property type="term" value="C:membrane"/>
    <property type="evidence" value="ECO:0007669"/>
    <property type="project" value="UniProtKB-SubCell"/>
</dbReference>
<keyword evidence="4 6" id="KW-0472">Membrane</keyword>
<organism evidence="7 8">
    <name type="scientific">Metarhizium rileyi (strain RCEF 4871)</name>
    <name type="common">Nomuraea rileyi</name>
    <dbReference type="NCBI Taxonomy" id="1649241"/>
    <lineage>
        <taxon>Eukaryota</taxon>
        <taxon>Fungi</taxon>
        <taxon>Dikarya</taxon>
        <taxon>Ascomycota</taxon>
        <taxon>Pezizomycotina</taxon>
        <taxon>Sordariomycetes</taxon>
        <taxon>Hypocreomycetidae</taxon>
        <taxon>Hypocreales</taxon>
        <taxon>Clavicipitaceae</taxon>
        <taxon>Metarhizium</taxon>
    </lineage>
</organism>
<evidence type="ECO:0000313" key="8">
    <source>
        <dbReference type="Proteomes" id="UP000317257"/>
    </source>
</evidence>
<dbReference type="AlphaFoldDB" id="A0A5C6GGG3"/>
<evidence type="ECO:0000313" key="7">
    <source>
        <dbReference type="EMBL" id="TWU76409.1"/>
    </source>
</evidence>
<dbReference type="Gene3D" id="1.20.58.340">
    <property type="entry name" value="Magnesium transport protein CorA, transmembrane region"/>
    <property type="match status" value="1"/>
</dbReference>
<dbReference type="EMBL" id="SBHS01000005">
    <property type="protein sequence ID" value="TWU76409.1"/>
    <property type="molecule type" value="Genomic_DNA"/>
</dbReference>
<evidence type="ECO:0000256" key="6">
    <source>
        <dbReference type="SAM" id="Phobius"/>
    </source>
</evidence>
<reference evidence="8" key="1">
    <citation type="submission" date="2018-12" db="EMBL/GenBank/DDBJ databases">
        <title>The complete genome of Metarhizium rileyi, a key fungal pathogen of Lepidoptera.</title>
        <authorList>
            <person name="Binneck E."/>
            <person name="Lastra C.C.L."/>
            <person name="Sosa-Gomez D.R."/>
        </authorList>
    </citation>
    <scope>NUCLEOTIDE SEQUENCE [LARGE SCALE GENOMIC DNA]</scope>
    <source>
        <strain evidence="8">Cep018-CH2</strain>
    </source>
</reference>
<sequence length="465" mass="52842">METTCSHSSMVDILQLHQGDLEAVRVRASLHYIEKDATLDSGHGYQKPGQKSGVTIIVAAANEIRNCGPCRAAVTSCFLLPEIWWAECCRNSNGYFGIEELTGSSGEELAGLTSWARFQVKNIWQDKDKKDILYDWDKLNVVSRWYKATSHMVVVILDPRNQDLKNSFTSAVLDPQPTPGELKNPFWIYPRLVEKVVELEETSVWATRRLIRDVEKKRAEQEKKKISVDPEYSWLHEISRHVTHVSETLKVGCVSLESIQRHHAEFLELHEKSPDGQISMSSRNIGNRLAFCHHMLKSSAYRAEANSARLQSEVTLAFNKVSQEDSNVSVQIAHYTRNDSAAMRTIAAVTMLFLPATFISAIFSTSFFNSEGGNWKVSGEFWIFWVVAIVVTVASFGSWWLAKPYLQPKAIDPTDRLYRAPTCERGSRDRVRRLFNTIRDKLRTHGHKPQAMPQANGTKHCEEMV</sequence>
<comment type="caution">
    <text evidence="7">The sequence shown here is derived from an EMBL/GenBank/DDBJ whole genome shotgun (WGS) entry which is preliminary data.</text>
</comment>
<dbReference type="SUPFAM" id="SSF144083">
    <property type="entry name" value="Magnesium transport protein CorA, transmembrane region"/>
    <property type="match status" value="1"/>
</dbReference>
<evidence type="ECO:0000256" key="1">
    <source>
        <dbReference type="ARBA" id="ARBA00004141"/>
    </source>
</evidence>
<feature type="transmembrane region" description="Helical" evidence="6">
    <location>
        <begin position="381"/>
        <end position="402"/>
    </location>
</feature>
<feature type="region of interest" description="Disordered" evidence="5">
    <location>
        <begin position="446"/>
        <end position="465"/>
    </location>
</feature>
<protein>
    <recommendedName>
        <fullName evidence="9">Mg2+ transporter protein, CorA-like/Zinc transport protein ZntB</fullName>
    </recommendedName>
</protein>
<name>A0A5C6GGG3_METRR</name>
<keyword evidence="3 6" id="KW-1133">Transmembrane helix</keyword>
<evidence type="ECO:0000256" key="2">
    <source>
        <dbReference type="ARBA" id="ARBA00022692"/>
    </source>
</evidence>
<feature type="transmembrane region" description="Helical" evidence="6">
    <location>
        <begin position="346"/>
        <end position="369"/>
    </location>
</feature>
<evidence type="ECO:0008006" key="9">
    <source>
        <dbReference type="Google" id="ProtNLM"/>
    </source>
</evidence>